<dbReference type="InterPro" id="IPR011129">
    <property type="entry name" value="CSD"/>
</dbReference>
<dbReference type="EMBL" id="MCGO01000002">
    <property type="protein sequence ID" value="ORY53099.1"/>
    <property type="molecule type" value="Genomic_DNA"/>
</dbReference>
<dbReference type="SUPFAM" id="SSF50249">
    <property type="entry name" value="Nucleic acid-binding proteins"/>
    <property type="match status" value="1"/>
</dbReference>
<keyword evidence="4" id="KW-1185">Reference proteome</keyword>
<feature type="compositionally biased region" description="Polar residues" evidence="1">
    <location>
        <begin position="273"/>
        <end position="287"/>
    </location>
</feature>
<dbReference type="Gene3D" id="2.40.50.140">
    <property type="entry name" value="Nucleic acid-binding proteins"/>
    <property type="match status" value="1"/>
</dbReference>
<dbReference type="STRING" id="329046.A0A1Y2D1D6"/>
<feature type="domain" description="CSD" evidence="2">
    <location>
        <begin position="44"/>
        <end position="113"/>
    </location>
</feature>
<dbReference type="PRINTS" id="PR00050">
    <property type="entry name" value="COLDSHOCK"/>
</dbReference>
<dbReference type="PANTHER" id="PTHR11544">
    <property type="entry name" value="COLD SHOCK DOMAIN CONTAINING PROTEINS"/>
    <property type="match status" value="1"/>
</dbReference>
<organism evidence="3 4">
    <name type="scientific">Rhizoclosmatium globosum</name>
    <dbReference type="NCBI Taxonomy" id="329046"/>
    <lineage>
        <taxon>Eukaryota</taxon>
        <taxon>Fungi</taxon>
        <taxon>Fungi incertae sedis</taxon>
        <taxon>Chytridiomycota</taxon>
        <taxon>Chytridiomycota incertae sedis</taxon>
        <taxon>Chytridiomycetes</taxon>
        <taxon>Chytridiales</taxon>
        <taxon>Chytriomycetaceae</taxon>
        <taxon>Rhizoclosmatium</taxon>
    </lineage>
</organism>
<feature type="compositionally biased region" description="Polar residues" evidence="1">
    <location>
        <begin position="1"/>
        <end position="13"/>
    </location>
</feature>
<sequence length="287" mass="30941">MSSAATTTTSDQPSLALDQRASVAESPAGGLSSGVLLRPSESHRSAGYVKFFNAQKGYGFIIPHEGEADAEVFVHHTAIIKPDGGFRSLLEGEDVEFDLIHGPKGLQAANVTGPGGTSVIGDPQAGFQQQPQPMHSMFSPMMGVYMQSPYLPPGQFPNGAPPSESYNDKAPLSHDQMRGMECTMDLMGNNGRDEARNHRQDLTPIHHIMDSILSSVPPAEGTVLPEDASPQQAIPPEYMNQPPPPQQQLQPCMHSQPLPPQPVKTLKKGRVPQQHQSNGNTNQTESR</sequence>
<feature type="region of interest" description="Disordered" evidence="1">
    <location>
        <begin position="1"/>
        <end position="37"/>
    </location>
</feature>
<reference evidence="3 4" key="1">
    <citation type="submission" date="2016-07" db="EMBL/GenBank/DDBJ databases">
        <title>Pervasive Adenine N6-methylation of Active Genes in Fungi.</title>
        <authorList>
            <consortium name="DOE Joint Genome Institute"/>
            <person name="Mondo S.J."/>
            <person name="Dannebaum R.O."/>
            <person name="Kuo R.C."/>
            <person name="Labutti K."/>
            <person name="Haridas S."/>
            <person name="Kuo A."/>
            <person name="Salamov A."/>
            <person name="Ahrendt S.R."/>
            <person name="Lipzen A."/>
            <person name="Sullivan W."/>
            <person name="Andreopoulos W.B."/>
            <person name="Clum A."/>
            <person name="Lindquist E."/>
            <person name="Daum C."/>
            <person name="Ramamoorthy G.K."/>
            <person name="Gryganskyi A."/>
            <person name="Culley D."/>
            <person name="Magnuson J.K."/>
            <person name="James T.Y."/>
            <person name="O'Malley M.A."/>
            <person name="Stajich J.E."/>
            <person name="Spatafora J.W."/>
            <person name="Visel A."/>
            <person name="Grigoriev I.V."/>
        </authorList>
    </citation>
    <scope>NUCLEOTIDE SEQUENCE [LARGE SCALE GENOMIC DNA]</scope>
    <source>
        <strain evidence="3 4">JEL800</strain>
    </source>
</reference>
<dbReference type="AlphaFoldDB" id="A0A1Y2D1D6"/>
<proteinExistence type="predicted"/>
<evidence type="ECO:0000313" key="3">
    <source>
        <dbReference type="EMBL" id="ORY53099.1"/>
    </source>
</evidence>
<protein>
    <submittedName>
        <fullName evidence="3">CSD-domain-containing protein</fullName>
    </submittedName>
</protein>
<dbReference type="Pfam" id="PF00313">
    <property type="entry name" value="CSD"/>
    <property type="match status" value="1"/>
</dbReference>
<dbReference type="InterPro" id="IPR050181">
    <property type="entry name" value="Cold_shock_domain"/>
</dbReference>
<dbReference type="PROSITE" id="PS51857">
    <property type="entry name" value="CSD_2"/>
    <property type="match status" value="1"/>
</dbReference>
<name>A0A1Y2D1D6_9FUNG</name>
<comment type="caution">
    <text evidence="3">The sequence shown here is derived from an EMBL/GenBank/DDBJ whole genome shotgun (WGS) entry which is preliminary data.</text>
</comment>
<dbReference type="InterPro" id="IPR002059">
    <property type="entry name" value="CSP_DNA-bd"/>
</dbReference>
<dbReference type="SMART" id="SM00357">
    <property type="entry name" value="CSP"/>
    <property type="match status" value="1"/>
</dbReference>
<evidence type="ECO:0000256" key="1">
    <source>
        <dbReference type="SAM" id="MobiDB-lite"/>
    </source>
</evidence>
<evidence type="ECO:0000259" key="2">
    <source>
        <dbReference type="PROSITE" id="PS51857"/>
    </source>
</evidence>
<dbReference type="OrthoDB" id="422005at2759"/>
<dbReference type="GO" id="GO:0003676">
    <property type="term" value="F:nucleic acid binding"/>
    <property type="evidence" value="ECO:0007669"/>
    <property type="project" value="InterPro"/>
</dbReference>
<gene>
    <name evidence="3" type="ORF">BCR33DRAFT_761377</name>
</gene>
<dbReference type="InterPro" id="IPR012340">
    <property type="entry name" value="NA-bd_OB-fold"/>
</dbReference>
<evidence type="ECO:0000313" key="4">
    <source>
        <dbReference type="Proteomes" id="UP000193642"/>
    </source>
</evidence>
<feature type="region of interest" description="Disordered" evidence="1">
    <location>
        <begin position="216"/>
        <end position="287"/>
    </location>
</feature>
<accession>A0A1Y2D1D6</accession>
<dbReference type="Proteomes" id="UP000193642">
    <property type="component" value="Unassembled WGS sequence"/>
</dbReference>